<accession>A0ABR3PDZ7</accession>
<dbReference type="Proteomes" id="UP001562354">
    <property type="component" value="Unassembled WGS sequence"/>
</dbReference>
<dbReference type="Pfam" id="PF08592">
    <property type="entry name" value="Anthrone_oxy"/>
    <property type="match status" value="1"/>
</dbReference>
<dbReference type="PANTHER" id="PTHR35042:SF1">
    <property type="entry name" value="DUF1772-DOMAIN-CONTAINING PROTEIN"/>
    <property type="match status" value="1"/>
</dbReference>
<dbReference type="RefSeq" id="XP_069200643.1">
    <property type="nucleotide sequence ID" value="XM_069342832.1"/>
</dbReference>
<evidence type="ECO:0000256" key="2">
    <source>
        <dbReference type="ARBA" id="ARBA00022692"/>
    </source>
</evidence>
<keyword evidence="4 7" id="KW-0472">Membrane</keyword>
<name>A0ABR3PDZ7_9PEZI</name>
<dbReference type="EMBL" id="JBFMKM010000008">
    <property type="protein sequence ID" value="KAL1304368.1"/>
    <property type="molecule type" value="Genomic_DNA"/>
</dbReference>
<feature type="transmembrane region" description="Helical" evidence="7">
    <location>
        <begin position="61"/>
        <end position="84"/>
    </location>
</feature>
<dbReference type="InterPro" id="IPR013901">
    <property type="entry name" value="Anthrone_oxy"/>
</dbReference>
<feature type="region of interest" description="Disordered" evidence="6">
    <location>
        <begin position="181"/>
        <end position="203"/>
    </location>
</feature>
<evidence type="ECO:0000256" key="5">
    <source>
        <dbReference type="ARBA" id="ARBA00034313"/>
    </source>
</evidence>
<protein>
    <submittedName>
        <fullName evidence="8">Uncharacterized protein</fullName>
    </submittedName>
</protein>
<proteinExistence type="inferred from homology"/>
<dbReference type="GeneID" id="95977072"/>
<evidence type="ECO:0000256" key="1">
    <source>
        <dbReference type="ARBA" id="ARBA00004141"/>
    </source>
</evidence>
<keyword evidence="2 7" id="KW-0812">Transmembrane</keyword>
<comment type="subcellular location">
    <subcellularLocation>
        <location evidence="1">Membrane</location>
        <topology evidence="1">Multi-pass membrane protein</topology>
    </subcellularLocation>
</comment>
<keyword evidence="3 7" id="KW-1133">Transmembrane helix</keyword>
<feature type="region of interest" description="Disordered" evidence="6">
    <location>
        <begin position="144"/>
        <end position="164"/>
    </location>
</feature>
<gene>
    <name evidence="8" type="ORF">AAFC00_003371</name>
</gene>
<evidence type="ECO:0000256" key="4">
    <source>
        <dbReference type="ARBA" id="ARBA00023136"/>
    </source>
</evidence>
<organism evidence="8 9">
    <name type="scientific">Neodothiora populina</name>
    <dbReference type="NCBI Taxonomy" id="2781224"/>
    <lineage>
        <taxon>Eukaryota</taxon>
        <taxon>Fungi</taxon>
        <taxon>Dikarya</taxon>
        <taxon>Ascomycota</taxon>
        <taxon>Pezizomycotina</taxon>
        <taxon>Dothideomycetes</taxon>
        <taxon>Dothideomycetidae</taxon>
        <taxon>Dothideales</taxon>
        <taxon>Dothioraceae</taxon>
        <taxon>Neodothiora</taxon>
    </lineage>
</organism>
<evidence type="ECO:0000256" key="3">
    <source>
        <dbReference type="ARBA" id="ARBA00022989"/>
    </source>
</evidence>
<comment type="similarity">
    <text evidence="5">Belongs to the anthrone oxygenase family.</text>
</comment>
<feature type="compositionally biased region" description="Polar residues" evidence="6">
    <location>
        <begin position="181"/>
        <end position="192"/>
    </location>
</feature>
<keyword evidence="9" id="KW-1185">Reference proteome</keyword>
<evidence type="ECO:0000313" key="9">
    <source>
        <dbReference type="Proteomes" id="UP001562354"/>
    </source>
</evidence>
<reference evidence="8 9" key="1">
    <citation type="submission" date="2024-07" db="EMBL/GenBank/DDBJ databases">
        <title>Draft sequence of the Neodothiora populina.</title>
        <authorList>
            <person name="Drown D.D."/>
            <person name="Schuette U.S."/>
            <person name="Buechlein A.B."/>
            <person name="Rusch D.R."/>
            <person name="Winton L.W."/>
            <person name="Adams G.A."/>
        </authorList>
    </citation>
    <scope>NUCLEOTIDE SEQUENCE [LARGE SCALE GENOMIC DNA]</scope>
    <source>
        <strain evidence="8 9">CPC 39397</strain>
    </source>
</reference>
<dbReference type="PANTHER" id="PTHR35042">
    <property type="entry name" value="ANTHRONE OXYGENASE ENCC"/>
    <property type="match status" value="1"/>
</dbReference>
<comment type="caution">
    <text evidence="8">The sequence shown here is derived from an EMBL/GenBank/DDBJ whole genome shotgun (WGS) entry which is preliminary data.</text>
</comment>
<evidence type="ECO:0000256" key="6">
    <source>
        <dbReference type="SAM" id="MobiDB-lite"/>
    </source>
</evidence>
<evidence type="ECO:0000313" key="8">
    <source>
        <dbReference type="EMBL" id="KAL1304368.1"/>
    </source>
</evidence>
<feature type="compositionally biased region" description="Basic and acidic residues" evidence="6">
    <location>
        <begin position="193"/>
        <end position="203"/>
    </location>
</feature>
<feature type="transmembrane region" description="Helical" evidence="7">
    <location>
        <begin position="104"/>
        <end position="123"/>
    </location>
</feature>
<evidence type="ECO:0000256" key="7">
    <source>
        <dbReference type="SAM" id="Phobius"/>
    </source>
</evidence>
<sequence>MAAPSTSTTTLAIKALSITISLVASGGIASPTLFDIPELQSQPASRSLPQLRWLFSRGSHIFPTACLLSSAGFVYTAFQSLPLARRYVAQLLLHAASNTTGTNGFLLAAALSFTIAPFTRFVMLPTNFEIIRFNAEEGGVRSARAAAEQQQSNSDAAAATGAKGCGERPIDDLLSESHSTANQITDLSGPQSKTRDDSTAREDERARELLGKFGRMNMGRAVLIGAGGVVGLCTALMP</sequence>